<evidence type="ECO:0000256" key="1">
    <source>
        <dbReference type="SAM" id="MobiDB-lite"/>
    </source>
</evidence>
<dbReference type="STRING" id="310782.SAMN05216499_105332"/>
<gene>
    <name evidence="2" type="ORF">SAMN05216499_105332</name>
</gene>
<accession>A0A1M7CS08</accession>
<evidence type="ECO:0000313" key="3">
    <source>
        <dbReference type="Proteomes" id="UP000184111"/>
    </source>
</evidence>
<evidence type="ECO:0000313" key="2">
    <source>
        <dbReference type="EMBL" id="SHL70016.1"/>
    </source>
</evidence>
<keyword evidence="3" id="KW-1185">Reference proteome</keyword>
<organism evidence="2 3">
    <name type="scientific">Actinacidiphila paucisporea</name>
    <dbReference type="NCBI Taxonomy" id="310782"/>
    <lineage>
        <taxon>Bacteria</taxon>
        <taxon>Bacillati</taxon>
        <taxon>Actinomycetota</taxon>
        <taxon>Actinomycetes</taxon>
        <taxon>Kitasatosporales</taxon>
        <taxon>Streptomycetaceae</taxon>
        <taxon>Actinacidiphila</taxon>
    </lineage>
</organism>
<protein>
    <submittedName>
        <fullName evidence="2">Uncharacterized protein</fullName>
    </submittedName>
</protein>
<sequence>MVPCRQPVTDVPLSPPTWDSGGVLLAPEKTLFVRGATPLLLLADAPVHDVLPLLAAPGETVPLCEGWGIAPRLTLCVVDGPGDHGVLIPALAAPVLDVTDGPGRMADWCADAEGAGGAVALSMDRLPDVIDWSALLAPGTARGGFLPALARPRPADPRRRDTAWPGH</sequence>
<feature type="region of interest" description="Disordered" evidence="1">
    <location>
        <begin position="146"/>
        <end position="167"/>
    </location>
</feature>
<dbReference type="EMBL" id="FRBI01000005">
    <property type="protein sequence ID" value="SHL70016.1"/>
    <property type="molecule type" value="Genomic_DNA"/>
</dbReference>
<proteinExistence type="predicted"/>
<dbReference type="AlphaFoldDB" id="A0A1M7CS08"/>
<feature type="compositionally biased region" description="Basic and acidic residues" evidence="1">
    <location>
        <begin position="153"/>
        <end position="167"/>
    </location>
</feature>
<dbReference type="Proteomes" id="UP000184111">
    <property type="component" value="Unassembled WGS sequence"/>
</dbReference>
<name>A0A1M7CS08_9ACTN</name>
<reference evidence="2 3" key="1">
    <citation type="submission" date="2016-11" db="EMBL/GenBank/DDBJ databases">
        <authorList>
            <person name="Jaros S."/>
            <person name="Januszkiewicz K."/>
            <person name="Wedrychowicz H."/>
        </authorList>
    </citation>
    <scope>NUCLEOTIDE SEQUENCE [LARGE SCALE GENOMIC DNA]</scope>
    <source>
        <strain evidence="2 3">CGMCC 4.2025</strain>
    </source>
</reference>